<keyword evidence="2" id="KW-1185">Reference proteome</keyword>
<accession>A0A0S4J0P4</accession>
<evidence type="ECO:0000313" key="1">
    <source>
        <dbReference type="EMBL" id="CUG40682.1"/>
    </source>
</evidence>
<sequence length="92" mass="9961">MLATSVCARGDCSRRMNCGTVGALLCNECDLTKLAKGTAALQFLNASEAEMLQSGALGYPRILRLVNQRLCSPLSWANSRGFFFACCECCKE</sequence>
<dbReference type="Proteomes" id="UP000051952">
    <property type="component" value="Unassembled WGS sequence"/>
</dbReference>
<gene>
    <name evidence="1" type="ORF">BSAL_78975</name>
</gene>
<reference evidence="2" key="1">
    <citation type="submission" date="2015-09" db="EMBL/GenBank/DDBJ databases">
        <authorList>
            <consortium name="Pathogen Informatics"/>
        </authorList>
    </citation>
    <scope>NUCLEOTIDE SEQUENCE [LARGE SCALE GENOMIC DNA]</scope>
    <source>
        <strain evidence="2">Lake Konstanz</strain>
    </source>
</reference>
<organism evidence="1 2">
    <name type="scientific">Bodo saltans</name>
    <name type="common">Flagellated protozoan</name>
    <dbReference type="NCBI Taxonomy" id="75058"/>
    <lineage>
        <taxon>Eukaryota</taxon>
        <taxon>Discoba</taxon>
        <taxon>Euglenozoa</taxon>
        <taxon>Kinetoplastea</taxon>
        <taxon>Metakinetoplastina</taxon>
        <taxon>Eubodonida</taxon>
        <taxon>Bodonidae</taxon>
        <taxon>Bodo</taxon>
    </lineage>
</organism>
<dbReference type="EMBL" id="CYKH01000791">
    <property type="protein sequence ID" value="CUG40682.1"/>
    <property type="molecule type" value="Genomic_DNA"/>
</dbReference>
<name>A0A0S4J0P4_BODSA</name>
<protein>
    <submittedName>
        <fullName evidence="1">GPI-anchored surface protein, putative</fullName>
    </submittedName>
</protein>
<dbReference type="VEuPathDB" id="TriTrypDB:BSAL_78975"/>
<evidence type="ECO:0000313" key="2">
    <source>
        <dbReference type="Proteomes" id="UP000051952"/>
    </source>
</evidence>
<dbReference type="AlphaFoldDB" id="A0A0S4J0P4"/>
<proteinExistence type="predicted"/>